<keyword evidence="2" id="KW-1185">Reference proteome</keyword>
<gene>
    <name evidence="1" type="ORF">GCM10022268_04580</name>
</gene>
<sequence length="90" mass="10064">MAYRRAMNDHDTRDIARLRVLRNTLLEMERPGFVTDDGEAIASCRADIHAIEAAWSDDRLVDAYGRSSRESGDAEADALSAELRQRGLEA</sequence>
<organism evidence="1 2">
    <name type="scientific">Sphingomonas cynarae</name>
    <dbReference type="NCBI Taxonomy" id="930197"/>
    <lineage>
        <taxon>Bacteria</taxon>
        <taxon>Pseudomonadati</taxon>
        <taxon>Pseudomonadota</taxon>
        <taxon>Alphaproteobacteria</taxon>
        <taxon>Sphingomonadales</taxon>
        <taxon>Sphingomonadaceae</taxon>
        <taxon>Sphingomonas</taxon>
    </lineage>
</organism>
<comment type="caution">
    <text evidence="1">The sequence shown here is derived from an EMBL/GenBank/DDBJ whole genome shotgun (WGS) entry which is preliminary data.</text>
</comment>
<dbReference type="EMBL" id="BAABBF010000001">
    <property type="protein sequence ID" value="GAA3697195.1"/>
    <property type="molecule type" value="Genomic_DNA"/>
</dbReference>
<reference evidence="2" key="1">
    <citation type="journal article" date="2019" name="Int. J. Syst. Evol. Microbiol.">
        <title>The Global Catalogue of Microorganisms (GCM) 10K type strain sequencing project: providing services to taxonomists for standard genome sequencing and annotation.</title>
        <authorList>
            <consortium name="The Broad Institute Genomics Platform"/>
            <consortium name="The Broad Institute Genome Sequencing Center for Infectious Disease"/>
            <person name="Wu L."/>
            <person name="Ma J."/>
        </authorList>
    </citation>
    <scope>NUCLEOTIDE SEQUENCE [LARGE SCALE GENOMIC DNA]</scope>
    <source>
        <strain evidence="2">JCM 17498</strain>
    </source>
</reference>
<evidence type="ECO:0000313" key="1">
    <source>
        <dbReference type="EMBL" id="GAA3697195.1"/>
    </source>
</evidence>
<dbReference type="Proteomes" id="UP001500523">
    <property type="component" value="Unassembled WGS sequence"/>
</dbReference>
<proteinExistence type="predicted"/>
<accession>A0ABP7D0R3</accession>
<protein>
    <submittedName>
        <fullName evidence="1">Uncharacterized protein</fullName>
    </submittedName>
</protein>
<name>A0ABP7D0R3_9SPHN</name>
<evidence type="ECO:0000313" key="2">
    <source>
        <dbReference type="Proteomes" id="UP001500523"/>
    </source>
</evidence>